<feature type="domain" description="Spore germination protein N-terminal" evidence="9">
    <location>
        <begin position="24"/>
        <end position="194"/>
    </location>
</feature>
<dbReference type="PANTHER" id="PTHR35789:SF1">
    <property type="entry name" value="SPORE GERMINATION PROTEIN B3"/>
    <property type="match status" value="1"/>
</dbReference>
<comment type="similarity">
    <text evidence="2">Belongs to the GerABKC lipoprotein family.</text>
</comment>
<dbReference type="PROSITE" id="PS51257">
    <property type="entry name" value="PROKAR_LIPOPROTEIN"/>
    <property type="match status" value="1"/>
</dbReference>
<sequence>MNSRKYKWVYILLCTIVLTGCWGHEEINEVMLVQSTAIDKGKKHKVKLTVEFLKIMGSSQAPTGLMGKKLHLSEEGDTLFEAARKLREKSSRSVFWGHSSVIIFGKDIAKEGLKEQMDILYRQRHFRKSALVFVASGNAEEVFKGNVVQENLTSASLKGLVKSQNKTSTIKKTTLQTVYSDLVNSYKEVTIPAIFIGSKPGKGLIKTTGLYVFKKGRLVSFLNASFTKEYLRLINESKSAVETLKEGKRKYITFENINCHTNIQPIFSKGKPSISIEIFADFNVADVHRDVKEITPEIIANWEKKLNRKIKQQVGEFLEYTKKENIDLIGVGEAIHRKDPEKWKKINKDWKNMYPQLSFTIVVKSRIDHTYLLNSSL</sequence>
<gene>
    <name evidence="10" type="ORF">BAGA_23290</name>
</gene>
<keyword evidence="5" id="KW-0472">Membrane</keyword>
<reference evidence="10 11" key="1">
    <citation type="submission" date="2014-06" db="EMBL/GenBank/DDBJ databases">
        <title>Draft genome sequence of Bacillus gaemokensis JCM 15801 (MCCC 1A00707).</title>
        <authorList>
            <person name="Lai Q."/>
            <person name="Liu Y."/>
            <person name="Shao Z."/>
        </authorList>
    </citation>
    <scope>NUCLEOTIDE SEQUENCE [LARGE SCALE GENOMIC DNA]</scope>
    <source>
        <strain evidence="10 11">JCM 15801</strain>
    </source>
</reference>
<dbReference type="NCBIfam" id="TIGR02887">
    <property type="entry name" value="spore_ger_x_C"/>
    <property type="match status" value="1"/>
</dbReference>
<feature type="domain" description="Spore germination GerAC-like C-terminal" evidence="8">
    <location>
        <begin position="208"/>
        <end position="370"/>
    </location>
</feature>
<keyword evidence="4" id="KW-0732">Signal</keyword>
<dbReference type="InterPro" id="IPR008844">
    <property type="entry name" value="Spore_GerAC-like"/>
</dbReference>
<dbReference type="Pfam" id="PF25198">
    <property type="entry name" value="Spore_GerAC_N"/>
    <property type="match status" value="1"/>
</dbReference>
<evidence type="ECO:0000256" key="4">
    <source>
        <dbReference type="ARBA" id="ARBA00022729"/>
    </source>
</evidence>
<dbReference type="EMBL" id="JOTM01000049">
    <property type="protein sequence ID" value="KEK21896.1"/>
    <property type="molecule type" value="Genomic_DNA"/>
</dbReference>
<accession>A0A073K5T6</accession>
<dbReference type="RefSeq" id="WP_033678673.1">
    <property type="nucleotide sequence ID" value="NZ_JOTM01000049.1"/>
</dbReference>
<evidence type="ECO:0000259" key="8">
    <source>
        <dbReference type="Pfam" id="PF05504"/>
    </source>
</evidence>
<evidence type="ECO:0000256" key="1">
    <source>
        <dbReference type="ARBA" id="ARBA00004635"/>
    </source>
</evidence>
<keyword evidence="7" id="KW-0449">Lipoprotein</keyword>
<keyword evidence="11" id="KW-1185">Reference proteome</keyword>
<evidence type="ECO:0000313" key="11">
    <source>
        <dbReference type="Proteomes" id="UP000027778"/>
    </source>
</evidence>
<dbReference type="OrthoDB" id="9816067at2"/>
<dbReference type="InterPro" id="IPR046953">
    <property type="entry name" value="Spore_GerAC-like_C"/>
</dbReference>
<dbReference type="InterPro" id="IPR038501">
    <property type="entry name" value="Spore_GerAC_C_sf"/>
</dbReference>
<evidence type="ECO:0000256" key="6">
    <source>
        <dbReference type="ARBA" id="ARBA00023139"/>
    </source>
</evidence>
<dbReference type="STRING" id="574375.AZF08_25495"/>
<evidence type="ECO:0000256" key="7">
    <source>
        <dbReference type="ARBA" id="ARBA00023288"/>
    </source>
</evidence>
<keyword evidence="6" id="KW-0564">Palmitate</keyword>
<evidence type="ECO:0000256" key="2">
    <source>
        <dbReference type="ARBA" id="ARBA00007886"/>
    </source>
</evidence>
<dbReference type="Pfam" id="PF05504">
    <property type="entry name" value="Spore_GerAC"/>
    <property type="match status" value="1"/>
</dbReference>
<proteinExistence type="inferred from homology"/>
<organism evidence="10 11">
    <name type="scientific">Bacillus gaemokensis</name>
    <dbReference type="NCBI Taxonomy" id="574375"/>
    <lineage>
        <taxon>Bacteria</taxon>
        <taxon>Bacillati</taxon>
        <taxon>Bacillota</taxon>
        <taxon>Bacilli</taxon>
        <taxon>Bacillales</taxon>
        <taxon>Bacillaceae</taxon>
        <taxon>Bacillus</taxon>
        <taxon>Bacillus cereus group</taxon>
    </lineage>
</organism>
<comment type="caution">
    <text evidence="10">The sequence shown here is derived from an EMBL/GenBank/DDBJ whole genome shotgun (WGS) entry which is preliminary data.</text>
</comment>
<evidence type="ECO:0000256" key="5">
    <source>
        <dbReference type="ARBA" id="ARBA00023136"/>
    </source>
</evidence>
<comment type="subcellular location">
    <subcellularLocation>
        <location evidence="1">Membrane</location>
        <topology evidence="1">Lipid-anchor</topology>
    </subcellularLocation>
</comment>
<dbReference type="GO" id="GO:0016020">
    <property type="term" value="C:membrane"/>
    <property type="evidence" value="ECO:0007669"/>
    <property type="project" value="UniProtKB-SubCell"/>
</dbReference>
<evidence type="ECO:0000259" key="9">
    <source>
        <dbReference type="Pfam" id="PF25198"/>
    </source>
</evidence>
<evidence type="ECO:0000313" key="10">
    <source>
        <dbReference type="EMBL" id="KEK21896.1"/>
    </source>
</evidence>
<evidence type="ECO:0000256" key="3">
    <source>
        <dbReference type="ARBA" id="ARBA00022544"/>
    </source>
</evidence>
<dbReference type="GO" id="GO:0009847">
    <property type="term" value="P:spore germination"/>
    <property type="evidence" value="ECO:0007669"/>
    <property type="project" value="InterPro"/>
</dbReference>
<dbReference type="Gene3D" id="3.30.300.210">
    <property type="entry name" value="Nutrient germinant receptor protein C, domain 3"/>
    <property type="match status" value="1"/>
</dbReference>
<protein>
    <submittedName>
        <fullName evidence="10">Uncharacterized protein</fullName>
    </submittedName>
</protein>
<dbReference type="eggNOG" id="ENOG502Z9N7">
    <property type="taxonomic scope" value="Bacteria"/>
</dbReference>
<dbReference type="Proteomes" id="UP000027778">
    <property type="component" value="Unassembled WGS sequence"/>
</dbReference>
<dbReference type="PANTHER" id="PTHR35789">
    <property type="entry name" value="SPORE GERMINATION PROTEIN B3"/>
    <property type="match status" value="1"/>
</dbReference>
<dbReference type="AlphaFoldDB" id="A0A073K5T6"/>
<keyword evidence="3" id="KW-0309">Germination</keyword>
<name>A0A073K5T6_9BACI</name>
<dbReference type="InterPro" id="IPR057336">
    <property type="entry name" value="GerAC_N"/>
</dbReference>